<dbReference type="InterPro" id="IPR011777">
    <property type="entry name" value="Geranylgeranyl_Rdtase_fam"/>
</dbReference>
<evidence type="ECO:0000259" key="2">
    <source>
        <dbReference type="Pfam" id="PF01494"/>
    </source>
</evidence>
<dbReference type="NCBIfam" id="TIGR02032">
    <property type="entry name" value="GG-red-SF"/>
    <property type="match status" value="1"/>
</dbReference>
<dbReference type="InterPro" id="IPR036188">
    <property type="entry name" value="FAD/NAD-bd_sf"/>
</dbReference>
<evidence type="ECO:0000313" key="3">
    <source>
        <dbReference type="EMBL" id="GGO95924.1"/>
    </source>
</evidence>
<dbReference type="InterPro" id="IPR050407">
    <property type="entry name" value="Geranylgeranyl_reductase"/>
</dbReference>
<dbReference type="SUPFAM" id="SSF51905">
    <property type="entry name" value="FAD/NAD(P)-binding domain"/>
    <property type="match status" value="1"/>
</dbReference>
<dbReference type="PANTHER" id="PTHR42685:SF22">
    <property type="entry name" value="CONDITIONED MEDIUM FACTOR RECEPTOR 1"/>
    <property type="match status" value="1"/>
</dbReference>
<dbReference type="GO" id="GO:0016628">
    <property type="term" value="F:oxidoreductase activity, acting on the CH-CH group of donors, NAD or NADP as acceptor"/>
    <property type="evidence" value="ECO:0007669"/>
    <property type="project" value="InterPro"/>
</dbReference>
<gene>
    <name evidence="3" type="ORF">GCM10011612_04880</name>
</gene>
<dbReference type="Gene3D" id="3.50.50.60">
    <property type="entry name" value="FAD/NAD(P)-binding domain"/>
    <property type="match status" value="1"/>
</dbReference>
<dbReference type="PANTHER" id="PTHR42685">
    <property type="entry name" value="GERANYLGERANYL DIPHOSPHATE REDUCTASE"/>
    <property type="match status" value="1"/>
</dbReference>
<dbReference type="AlphaFoldDB" id="A0A8H9H7U2"/>
<feature type="region of interest" description="Disordered" evidence="1">
    <location>
        <begin position="1"/>
        <end position="21"/>
    </location>
</feature>
<dbReference type="RefSeq" id="WP_080463463.1">
    <property type="nucleotide sequence ID" value="NZ_BMNJ01000002.1"/>
</dbReference>
<accession>A0A8H9H7U2</accession>
<dbReference type="InterPro" id="IPR002938">
    <property type="entry name" value="FAD-bd"/>
</dbReference>
<dbReference type="Pfam" id="PF01494">
    <property type="entry name" value="FAD_binding_3"/>
    <property type="match status" value="1"/>
</dbReference>
<proteinExistence type="predicted"/>
<keyword evidence="4" id="KW-1185">Reference proteome</keyword>
<sequence length="443" mass="46849">MTIAPTSRSAPAARQPSRGSDLNADAVVVGAGPAGSSAAYHLATLGLDVLLVEKGELGRDKVCGDGLTPSAVRELASMAVDTTGWQRNVGLRVIGGGHRLTFPWPEQASFPSYGMARPRAQLDADLAAHAQRAGARLLTGVTVTGPVLTPSGRVVGVDAKPTARVEAPGIEAPSRLSAPLVIDAGGVSARLATAVGRAKNERRPLGVAVRAYFRSPRGDDEWMESQLELWDGKPGESDLLPGYGWIWPVGDGIVNVGLGSVSSRAATTRIDYRGAFARWIANCPAQWGFTQDNQTGRLASAALPMAFNRKPHYADGLMLLGDAGGMVSPFNGEGIAQALMSGRLAAQAAAQAAVRSTRAGREQALAQYPAALSAEMGGYYTLGRLFVALIEHPEVMRICTRYGLPRRRLMRLVTKLLSDGWERRGGDAVDHFIQLLTRMVPAA</sequence>
<dbReference type="PRINTS" id="PR00420">
    <property type="entry name" value="RNGMNOXGNASE"/>
</dbReference>
<reference evidence="3" key="2">
    <citation type="submission" date="2020-09" db="EMBL/GenBank/DDBJ databases">
        <authorList>
            <person name="Sun Q."/>
            <person name="Zhou Y."/>
        </authorList>
    </citation>
    <scope>NUCLEOTIDE SEQUENCE</scope>
    <source>
        <strain evidence="3">CGMCC 4.7372</strain>
    </source>
</reference>
<protein>
    <submittedName>
        <fullName evidence="3">Drug:proton antiporter</fullName>
    </submittedName>
</protein>
<comment type="caution">
    <text evidence="3">The sequence shown here is derived from an EMBL/GenBank/DDBJ whole genome shotgun (WGS) entry which is preliminary data.</text>
</comment>
<evidence type="ECO:0000256" key="1">
    <source>
        <dbReference type="SAM" id="MobiDB-lite"/>
    </source>
</evidence>
<dbReference type="EMBL" id="BMNJ01000002">
    <property type="protein sequence ID" value="GGO95924.1"/>
    <property type="molecule type" value="Genomic_DNA"/>
</dbReference>
<dbReference type="Proteomes" id="UP000614239">
    <property type="component" value="Unassembled WGS sequence"/>
</dbReference>
<reference evidence="3" key="1">
    <citation type="journal article" date="2014" name="Int. J. Syst. Evol. Microbiol.">
        <title>Complete genome sequence of Corynebacterium casei LMG S-19264T (=DSM 44701T), isolated from a smear-ripened cheese.</title>
        <authorList>
            <consortium name="US DOE Joint Genome Institute (JGI-PGF)"/>
            <person name="Walter F."/>
            <person name="Albersmeier A."/>
            <person name="Kalinowski J."/>
            <person name="Ruckert C."/>
        </authorList>
    </citation>
    <scope>NUCLEOTIDE SEQUENCE</scope>
    <source>
        <strain evidence="3">CGMCC 4.7372</strain>
    </source>
</reference>
<name>A0A8H9H7U2_9ACTO</name>
<feature type="domain" description="FAD-binding" evidence="2">
    <location>
        <begin position="24"/>
        <end position="340"/>
    </location>
</feature>
<evidence type="ECO:0000313" key="4">
    <source>
        <dbReference type="Proteomes" id="UP000614239"/>
    </source>
</evidence>
<organism evidence="3 4">
    <name type="scientific">Actinomyces gaoshouyii</name>
    <dbReference type="NCBI Taxonomy" id="1960083"/>
    <lineage>
        <taxon>Bacteria</taxon>
        <taxon>Bacillati</taxon>
        <taxon>Actinomycetota</taxon>
        <taxon>Actinomycetes</taxon>
        <taxon>Actinomycetales</taxon>
        <taxon>Actinomycetaceae</taxon>
        <taxon>Actinomyces</taxon>
    </lineage>
</organism>
<dbReference type="GO" id="GO:0071949">
    <property type="term" value="F:FAD binding"/>
    <property type="evidence" value="ECO:0007669"/>
    <property type="project" value="InterPro"/>
</dbReference>
<dbReference type="KEGG" id="actp:B6G06_08030"/>